<protein>
    <submittedName>
        <fullName evidence="1">Helix-turn-helix domain-containing protein</fullName>
    </submittedName>
</protein>
<proteinExistence type="predicted"/>
<comment type="caution">
    <text evidence="1">The sequence shown here is derived from an EMBL/GenBank/DDBJ whole genome shotgun (WGS) entry which is preliminary data.</text>
</comment>
<dbReference type="SUPFAM" id="SSF46955">
    <property type="entry name" value="Putative DNA-binding domain"/>
    <property type="match status" value="1"/>
</dbReference>
<sequence length="64" mass="7445">MIRRKNDYQRCIPRRKLGTKEASEYSGVSVSTLTKLRCLSSNGPRFAKLGRRVVYDPQDLDNWI</sequence>
<accession>A0A8I1GG93</accession>
<evidence type="ECO:0000313" key="2">
    <source>
        <dbReference type="Proteomes" id="UP000623250"/>
    </source>
</evidence>
<organism evidence="1 2">
    <name type="scientific">Rhodomicrobium udaipurense</name>
    <dbReference type="NCBI Taxonomy" id="1202716"/>
    <lineage>
        <taxon>Bacteria</taxon>
        <taxon>Pseudomonadati</taxon>
        <taxon>Pseudomonadota</taxon>
        <taxon>Alphaproteobacteria</taxon>
        <taxon>Hyphomicrobiales</taxon>
        <taxon>Hyphomicrobiaceae</taxon>
        <taxon>Rhodomicrobium</taxon>
    </lineage>
</organism>
<dbReference type="Proteomes" id="UP000623250">
    <property type="component" value="Unassembled WGS sequence"/>
</dbReference>
<reference evidence="1 2" key="1">
    <citation type="submission" date="2020-12" db="EMBL/GenBank/DDBJ databases">
        <title>Revised draft genomes of Rhodomicrobium vannielii ATCC 17100 and Rhodomicrobium udaipurense JA643.</title>
        <authorList>
            <person name="Conners E.M."/>
            <person name="Davenport E.J."/>
            <person name="Bose A."/>
        </authorList>
    </citation>
    <scope>NUCLEOTIDE SEQUENCE [LARGE SCALE GENOMIC DNA]</scope>
    <source>
        <strain evidence="1 2">JA643</strain>
    </source>
</reference>
<dbReference type="InterPro" id="IPR009061">
    <property type="entry name" value="DNA-bd_dom_put_sf"/>
</dbReference>
<dbReference type="EMBL" id="JAEMUK010000004">
    <property type="protein sequence ID" value="MBJ7542332.1"/>
    <property type="molecule type" value="Genomic_DNA"/>
</dbReference>
<evidence type="ECO:0000313" key="1">
    <source>
        <dbReference type="EMBL" id="MBJ7542332.1"/>
    </source>
</evidence>
<name>A0A8I1GG93_9HYPH</name>
<gene>
    <name evidence="1" type="ORF">JDN41_02030</name>
</gene>
<keyword evidence="2" id="KW-1185">Reference proteome</keyword>
<dbReference type="AlphaFoldDB" id="A0A8I1GG93"/>